<name>A0A0N5CIZ6_STREA</name>
<keyword evidence="1" id="KW-1185">Reference proteome</keyword>
<dbReference type="Gene3D" id="2.60.210.10">
    <property type="entry name" value="Apoptosis, Tumor Necrosis Factor Receptor Associated Protein 2, Chain A"/>
    <property type="match status" value="1"/>
</dbReference>
<evidence type="ECO:0000313" key="2">
    <source>
        <dbReference type="WBParaSite" id="SPAL_0001780300.1"/>
    </source>
</evidence>
<dbReference type="WBParaSite" id="SPAL_0001780300.1">
    <property type="protein sequence ID" value="SPAL_0001780300.1"/>
    <property type="gene ID" value="SPAL_0001780300"/>
</dbReference>
<reference evidence="2" key="1">
    <citation type="submission" date="2017-02" db="UniProtKB">
        <authorList>
            <consortium name="WormBaseParasite"/>
        </authorList>
    </citation>
    <scope>IDENTIFICATION</scope>
</reference>
<dbReference type="SUPFAM" id="SSF49599">
    <property type="entry name" value="TRAF domain-like"/>
    <property type="match status" value="1"/>
</dbReference>
<protein>
    <submittedName>
        <fullName evidence="2">MATH domain-containing protein</fullName>
    </submittedName>
</protein>
<dbReference type="Proteomes" id="UP000046392">
    <property type="component" value="Unplaced"/>
</dbReference>
<dbReference type="AlphaFoldDB" id="A0A0N5CIZ6"/>
<proteinExistence type="predicted"/>
<organism evidence="1 2">
    <name type="scientific">Strongyloides papillosus</name>
    <name type="common">Intestinal threadworm</name>
    <dbReference type="NCBI Taxonomy" id="174720"/>
    <lineage>
        <taxon>Eukaryota</taxon>
        <taxon>Metazoa</taxon>
        <taxon>Ecdysozoa</taxon>
        <taxon>Nematoda</taxon>
        <taxon>Chromadorea</taxon>
        <taxon>Rhabditida</taxon>
        <taxon>Tylenchina</taxon>
        <taxon>Panagrolaimomorpha</taxon>
        <taxon>Strongyloidoidea</taxon>
        <taxon>Strongyloididae</taxon>
        <taxon>Strongyloides</taxon>
    </lineage>
</organism>
<dbReference type="InterPro" id="IPR008974">
    <property type="entry name" value="TRAF-like"/>
</dbReference>
<evidence type="ECO:0000313" key="1">
    <source>
        <dbReference type="Proteomes" id="UP000046392"/>
    </source>
</evidence>
<accession>A0A0N5CIZ6</accession>
<sequence>MSPDNDNIFLKQEIFEAKCEFPYDVNFFKEHVFKTTSVPFCSNIDSSLKWNLVVIPSGYDPSTFGSFCILLKNNNVKNDDINVLCQFYIMDENRKILFDDLLINVMFDKIKNMWGIKTYMSKDELLKECV</sequence>